<evidence type="ECO:0000313" key="2">
    <source>
        <dbReference type="Proteomes" id="UP000312512"/>
    </source>
</evidence>
<reference evidence="1 2" key="1">
    <citation type="submission" date="2019-10" db="EMBL/GenBank/DDBJ databases">
        <title>Nonomuraea sp. nov., isolated from Phyllanthus amarus.</title>
        <authorList>
            <person name="Klykleung N."/>
            <person name="Tanasupawat S."/>
        </authorList>
    </citation>
    <scope>NUCLEOTIDE SEQUENCE [LARGE SCALE GENOMIC DNA]</scope>
    <source>
        <strain evidence="1 2">PA1-10</strain>
    </source>
</reference>
<proteinExistence type="predicted"/>
<comment type="caution">
    <text evidence="1">The sequence shown here is derived from an EMBL/GenBank/DDBJ whole genome shotgun (WGS) entry which is preliminary data.</text>
</comment>
<accession>A0A5C4WHB1</accession>
<dbReference type="OrthoDB" id="3872885at2"/>
<gene>
    <name evidence="1" type="ORF">FH608_020300</name>
</gene>
<accession>A0A5P9Z190</accession>
<sequence length="106" mass="10881">MSRGILIAAAFGLVVAGTAPSTPAESTVLTCDGLVHLRDRELGIAACTNPTDETWQFRAVVVCGRALDVRGDWVTLPPGAQGMSQGRCGGTVTGGVGGVDVEERRA</sequence>
<dbReference type="Proteomes" id="UP000312512">
    <property type="component" value="Unassembled WGS sequence"/>
</dbReference>
<evidence type="ECO:0000313" key="1">
    <source>
        <dbReference type="EMBL" id="KAB8193568.1"/>
    </source>
</evidence>
<dbReference type="AlphaFoldDB" id="A0A5C4WHB1"/>
<dbReference type="EMBL" id="VDLX02000007">
    <property type="protein sequence ID" value="KAB8193568.1"/>
    <property type="molecule type" value="Genomic_DNA"/>
</dbReference>
<name>A0A5C4WHB1_9ACTN</name>
<dbReference type="RefSeq" id="WP_139632123.1">
    <property type="nucleotide sequence ID" value="NZ_CP045572.1"/>
</dbReference>
<keyword evidence="2" id="KW-1185">Reference proteome</keyword>
<protein>
    <submittedName>
        <fullName evidence="1">Uncharacterized protein</fullName>
    </submittedName>
</protein>
<organism evidence="1 2">
    <name type="scientific">Nonomuraea phyllanthi</name>
    <dbReference type="NCBI Taxonomy" id="2219224"/>
    <lineage>
        <taxon>Bacteria</taxon>
        <taxon>Bacillati</taxon>
        <taxon>Actinomycetota</taxon>
        <taxon>Actinomycetes</taxon>
        <taxon>Streptosporangiales</taxon>
        <taxon>Streptosporangiaceae</taxon>
        <taxon>Nonomuraea</taxon>
    </lineage>
</organism>